<dbReference type="Gene3D" id="3.90.180.10">
    <property type="entry name" value="Medium-chain alcohol dehydrogenases, catalytic domain"/>
    <property type="match status" value="1"/>
</dbReference>
<evidence type="ECO:0000259" key="4">
    <source>
        <dbReference type="Pfam" id="PF08240"/>
    </source>
</evidence>
<gene>
    <name evidence="5" type="ORF">EDB81DRAFT_846119</name>
</gene>
<dbReference type="InterPro" id="IPR047109">
    <property type="entry name" value="CAD-like"/>
</dbReference>
<comment type="caution">
    <text evidence="5">The sequence shown here is derived from an EMBL/GenBank/DDBJ whole genome shotgun (WGS) entry which is preliminary data.</text>
</comment>
<dbReference type="OrthoDB" id="1879366at2759"/>
<name>A0A9P9IS56_9HYPO</name>
<dbReference type="SUPFAM" id="SSF50129">
    <property type="entry name" value="GroES-like"/>
    <property type="match status" value="1"/>
</dbReference>
<evidence type="ECO:0000256" key="2">
    <source>
        <dbReference type="ARBA" id="ARBA00022833"/>
    </source>
</evidence>
<dbReference type="InterPro" id="IPR013154">
    <property type="entry name" value="ADH-like_N"/>
</dbReference>
<keyword evidence="1" id="KW-0479">Metal-binding</keyword>
<protein>
    <submittedName>
        <fullName evidence="5">Alcohol dehydrogenase zinc-binding domain protein</fullName>
    </submittedName>
</protein>
<dbReference type="GO" id="GO:0016616">
    <property type="term" value="F:oxidoreductase activity, acting on the CH-OH group of donors, NAD or NADP as acceptor"/>
    <property type="evidence" value="ECO:0007669"/>
    <property type="project" value="InterPro"/>
</dbReference>
<dbReference type="EMBL" id="JAGMUV010000018">
    <property type="protein sequence ID" value="KAH7129200.1"/>
    <property type="molecule type" value="Genomic_DNA"/>
</dbReference>
<evidence type="ECO:0000256" key="1">
    <source>
        <dbReference type="ARBA" id="ARBA00022723"/>
    </source>
</evidence>
<keyword evidence="2" id="KW-0862">Zinc</keyword>
<dbReference type="SUPFAM" id="SSF51735">
    <property type="entry name" value="NAD(P)-binding Rossmann-fold domains"/>
    <property type="match status" value="1"/>
</dbReference>
<feature type="domain" description="Alcohol dehydrogenase-like N-terminal" evidence="4">
    <location>
        <begin position="30"/>
        <end position="125"/>
    </location>
</feature>
<dbReference type="InterPro" id="IPR036291">
    <property type="entry name" value="NAD(P)-bd_dom_sf"/>
</dbReference>
<accession>A0A9P9IS56</accession>
<organism evidence="5 6">
    <name type="scientific">Dactylonectria macrodidyma</name>
    <dbReference type="NCBI Taxonomy" id="307937"/>
    <lineage>
        <taxon>Eukaryota</taxon>
        <taxon>Fungi</taxon>
        <taxon>Dikarya</taxon>
        <taxon>Ascomycota</taxon>
        <taxon>Pezizomycotina</taxon>
        <taxon>Sordariomycetes</taxon>
        <taxon>Hypocreomycetidae</taxon>
        <taxon>Hypocreales</taxon>
        <taxon>Nectriaceae</taxon>
        <taxon>Dactylonectria</taxon>
    </lineage>
</organism>
<dbReference type="Gene3D" id="3.40.50.720">
    <property type="entry name" value="NAD(P)-binding Rossmann-like Domain"/>
    <property type="match status" value="1"/>
</dbReference>
<reference evidence="5" key="1">
    <citation type="journal article" date="2021" name="Nat. Commun.">
        <title>Genetic determinants of endophytism in the Arabidopsis root mycobiome.</title>
        <authorList>
            <person name="Mesny F."/>
            <person name="Miyauchi S."/>
            <person name="Thiergart T."/>
            <person name="Pickel B."/>
            <person name="Atanasova L."/>
            <person name="Karlsson M."/>
            <person name="Huettel B."/>
            <person name="Barry K.W."/>
            <person name="Haridas S."/>
            <person name="Chen C."/>
            <person name="Bauer D."/>
            <person name="Andreopoulos W."/>
            <person name="Pangilinan J."/>
            <person name="LaButti K."/>
            <person name="Riley R."/>
            <person name="Lipzen A."/>
            <person name="Clum A."/>
            <person name="Drula E."/>
            <person name="Henrissat B."/>
            <person name="Kohler A."/>
            <person name="Grigoriev I.V."/>
            <person name="Martin F.M."/>
            <person name="Hacquard S."/>
        </authorList>
    </citation>
    <scope>NUCLEOTIDE SEQUENCE</scope>
    <source>
        <strain evidence="5">MPI-CAGE-AT-0147</strain>
    </source>
</reference>
<keyword evidence="3" id="KW-0560">Oxidoreductase</keyword>
<evidence type="ECO:0000256" key="3">
    <source>
        <dbReference type="ARBA" id="ARBA00023002"/>
    </source>
</evidence>
<sequence>MSEAHVYKGSPGERIVRHTLARTSNPLRTAQILVKITHSGICGTDEHYKTQDIVLGHESVVVVEAVGDRVGWGYCHGSCKACSQCEGGKQLYCNLRQLYGSTSTDQGSLASNAIWDADDFLFLIPDSITSAVAAPLICTGAAVYSALSAVQVRWSDRVGVIGIGELEHLVIQFTAKMRCQVVTFSSSLNKQADAMAFGTTEFHCLTPPDGNEMKEHPEPVDYLLLAAAQQPDWNKTIPLAEGLRMPYMELVMNAISIRGSLPAPPRLHQETLRFAASHKVLPLDQTFSFTEDGINNAMEKLRLGKIRYRAVVAREKR</sequence>
<dbReference type="GO" id="GO:0046872">
    <property type="term" value="F:metal ion binding"/>
    <property type="evidence" value="ECO:0007669"/>
    <property type="project" value="UniProtKB-KW"/>
</dbReference>
<dbReference type="PANTHER" id="PTHR42683">
    <property type="entry name" value="ALDEHYDE REDUCTASE"/>
    <property type="match status" value="1"/>
</dbReference>
<dbReference type="Proteomes" id="UP000738349">
    <property type="component" value="Unassembled WGS sequence"/>
</dbReference>
<proteinExistence type="predicted"/>
<keyword evidence="6" id="KW-1185">Reference proteome</keyword>
<dbReference type="AlphaFoldDB" id="A0A9P9IS56"/>
<evidence type="ECO:0000313" key="6">
    <source>
        <dbReference type="Proteomes" id="UP000738349"/>
    </source>
</evidence>
<dbReference type="InterPro" id="IPR011032">
    <property type="entry name" value="GroES-like_sf"/>
</dbReference>
<evidence type="ECO:0000313" key="5">
    <source>
        <dbReference type="EMBL" id="KAH7129200.1"/>
    </source>
</evidence>
<dbReference type="Pfam" id="PF08240">
    <property type="entry name" value="ADH_N"/>
    <property type="match status" value="1"/>
</dbReference>